<dbReference type="Proteomes" id="UP000029072">
    <property type="component" value="Unassembled WGS sequence"/>
</dbReference>
<keyword evidence="1" id="KW-0328">Glycosyltransferase</keyword>
<accession>A0A087A7J5</accession>
<dbReference type="SUPFAM" id="SSF53271">
    <property type="entry name" value="PRTase-like"/>
    <property type="match status" value="1"/>
</dbReference>
<protein>
    <submittedName>
        <fullName evidence="1">Putative amidophosphoribosyltransferase</fullName>
    </submittedName>
</protein>
<organism evidence="1 2">
    <name type="scientific">Bifidobacterium callitrichos DSM 23973</name>
    <dbReference type="NCBI Taxonomy" id="1437609"/>
    <lineage>
        <taxon>Bacteria</taxon>
        <taxon>Bacillati</taxon>
        <taxon>Actinomycetota</taxon>
        <taxon>Actinomycetes</taxon>
        <taxon>Bifidobacteriales</taxon>
        <taxon>Bifidobacteriaceae</taxon>
        <taxon>Bifidobacterium</taxon>
    </lineage>
</organism>
<dbReference type="GO" id="GO:0016757">
    <property type="term" value="F:glycosyltransferase activity"/>
    <property type="evidence" value="ECO:0007669"/>
    <property type="project" value="UniProtKB-KW"/>
</dbReference>
<comment type="caution">
    <text evidence="1">The sequence shown here is derived from an EMBL/GenBank/DDBJ whole genome shotgun (WGS) entry which is preliminary data.</text>
</comment>
<dbReference type="EMBL" id="JGYS01000007">
    <property type="protein sequence ID" value="KFI54745.1"/>
    <property type="molecule type" value="Genomic_DNA"/>
</dbReference>
<dbReference type="CDD" id="cd06223">
    <property type="entry name" value="PRTases_typeI"/>
    <property type="match status" value="1"/>
</dbReference>
<gene>
    <name evidence="1" type="ORF">BCAL_1008</name>
</gene>
<evidence type="ECO:0000313" key="1">
    <source>
        <dbReference type="EMBL" id="KFI54745.1"/>
    </source>
</evidence>
<dbReference type="eggNOG" id="COG1040">
    <property type="taxonomic scope" value="Bacteria"/>
</dbReference>
<dbReference type="Gene3D" id="3.40.50.2020">
    <property type="match status" value="1"/>
</dbReference>
<dbReference type="STRING" id="1437609.BCAL_1008"/>
<evidence type="ECO:0000313" key="2">
    <source>
        <dbReference type="Proteomes" id="UP000029072"/>
    </source>
</evidence>
<dbReference type="InterPro" id="IPR000836">
    <property type="entry name" value="PRTase_dom"/>
</dbReference>
<reference evidence="1 2" key="1">
    <citation type="submission" date="2014-03" db="EMBL/GenBank/DDBJ databases">
        <title>Genomics of Bifidobacteria.</title>
        <authorList>
            <person name="Ventura M."/>
            <person name="Milani C."/>
            <person name="Lugli G.A."/>
        </authorList>
    </citation>
    <scope>NUCLEOTIDE SEQUENCE [LARGE SCALE GENOMIC DNA]</scope>
    <source>
        <strain evidence="1 2">DSM 23973</strain>
    </source>
</reference>
<keyword evidence="1" id="KW-0808">Transferase</keyword>
<dbReference type="AlphaFoldDB" id="A0A087A7J5"/>
<name>A0A087A7J5_9BIFI</name>
<sequence length="276" mass="30217">MINQYGLRLDRILHDTAGSYLQTVRYESHHDLLCPVCGGFRNPAYPRCRSCETLAAQTRALQAGLGMATGVALAADRIACGVYAAEPASQTLKMMYGYKAPHPPSPDYRRIIRALTALALVGHGQCLDESAGMPVSGWVMVPSTTGSPRFRQPHPLHDIIQGVLPNVPEIRLTARKAKTRNLDPDAFALADPSDRRHLGGDVVLVDDSWVTGGTVLSAAARLKLEGAAQVSVYCVARIVSTRYLDTINPAYTRAFHRKINYISAYCPWHRHTEPDA</sequence>
<dbReference type="OrthoDB" id="3403421at2"/>
<dbReference type="RefSeq" id="WP_043165127.1">
    <property type="nucleotide sequence ID" value="NZ_JDUV01000005.1"/>
</dbReference>
<proteinExistence type="predicted"/>
<dbReference type="InterPro" id="IPR029057">
    <property type="entry name" value="PRTase-like"/>
</dbReference>